<evidence type="ECO:0000259" key="6">
    <source>
        <dbReference type="SMART" id="SM00829"/>
    </source>
</evidence>
<evidence type="ECO:0000256" key="2">
    <source>
        <dbReference type="ARBA" id="ARBA00008072"/>
    </source>
</evidence>
<keyword evidence="3" id="KW-0479">Metal-binding</keyword>
<dbReference type="Gene3D" id="3.90.180.10">
    <property type="entry name" value="Medium-chain alcohol dehydrogenases, catalytic domain"/>
    <property type="match status" value="1"/>
</dbReference>
<keyword evidence="8" id="KW-1185">Reference proteome</keyword>
<dbReference type="Pfam" id="PF00107">
    <property type="entry name" value="ADH_zinc_N"/>
    <property type="match status" value="1"/>
</dbReference>
<comment type="caution">
    <text evidence="7">The sequence shown here is derived from an EMBL/GenBank/DDBJ whole genome shotgun (WGS) entry which is preliminary data.</text>
</comment>
<sequence length="355" mass="37987">MIPKTMKALRLVQYSSQYKLEDIPVPSIGDNELLVKVGAAGFCHTDYQVYKGEYKSPTPMTPSHEPVGTIVAVGANAPPVWKTGQRIGLLNFRHGCNSCIGCEVSRDPLRPLEPDIRFCENKDMAGIRADGGFAEYVVADPATSVHLPDGLSFEQAAPLMCAGATVWTGLDEASVKPDLPIGVVGIGGLGCLALQFAAALGHPVVAIDNRAEGLQVAQEVPEHLRPGGVIDYNAPEATREVISFAGGGGLAGILVCTDSIEATEWSLKVLRPHGVCVPFGLPEEGFKFSAFDIVFKTLVIRGSLLANQRLVSDMMQLVADKGVQSHVQTMSLEEGTNLPDRYMNPHLKGRLVVTM</sequence>
<dbReference type="Gene3D" id="3.40.50.720">
    <property type="entry name" value="NAD(P)-binding Rossmann-like Domain"/>
    <property type="match status" value="1"/>
</dbReference>
<dbReference type="SUPFAM" id="SSF51735">
    <property type="entry name" value="NAD(P)-binding Rossmann-fold domains"/>
    <property type="match status" value="1"/>
</dbReference>
<keyword evidence="4" id="KW-0862">Zinc</keyword>
<dbReference type="AlphaFoldDB" id="A0A9W4NZV2"/>
<dbReference type="SMART" id="SM00829">
    <property type="entry name" value="PKS_ER"/>
    <property type="match status" value="1"/>
</dbReference>
<dbReference type="GO" id="GO:0004022">
    <property type="term" value="F:alcohol dehydrogenase (NAD+) activity"/>
    <property type="evidence" value="ECO:0007669"/>
    <property type="project" value="TreeGrafter"/>
</dbReference>
<dbReference type="GO" id="GO:0046872">
    <property type="term" value="F:metal ion binding"/>
    <property type="evidence" value="ECO:0007669"/>
    <property type="project" value="UniProtKB-KW"/>
</dbReference>
<evidence type="ECO:0000256" key="1">
    <source>
        <dbReference type="ARBA" id="ARBA00001947"/>
    </source>
</evidence>
<evidence type="ECO:0000256" key="3">
    <source>
        <dbReference type="ARBA" id="ARBA00022723"/>
    </source>
</evidence>
<evidence type="ECO:0000313" key="8">
    <source>
        <dbReference type="Proteomes" id="UP001154252"/>
    </source>
</evidence>
<gene>
    <name evidence="7" type="ORF">PEGY_LOCUS2134</name>
</gene>
<accession>A0A9W4NZV2</accession>
<dbReference type="Proteomes" id="UP001154252">
    <property type="component" value="Unassembled WGS sequence"/>
</dbReference>
<proteinExistence type="inferred from homology"/>
<keyword evidence="5" id="KW-0560">Oxidoreductase</keyword>
<dbReference type="GO" id="GO:0005737">
    <property type="term" value="C:cytoplasm"/>
    <property type="evidence" value="ECO:0007669"/>
    <property type="project" value="TreeGrafter"/>
</dbReference>
<name>A0A9W4NZV2_9EURO</name>
<dbReference type="PANTHER" id="PTHR42940:SF8">
    <property type="entry name" value="VACUOLAR PROTEIN SORTING-ASSOCIATED PROTEIN 11"/>
    <property type="match status" value="1"/>
</dbReference>
<dbReference type="PANTHER" id="PTHR42940">
    <property type="entry name" value="ALCOHOL DEHYDROGENASE 1-RELATED"/>
    <property type="match status" value="1"/>
</dbReference>
<protein>
    <recommendedName>
        <fullName evidence="6">Enoyl reductase (ER) domain-containing protein</fullName>
    </recommendedName>
</protein>
<dbReference type="InterPro" id="IPR011032">
    <property type="entry name" value="GroES-like_sf"/>
</dbReference>
<evidence type="ECO:0000256" key="4">
    <source>
        <dbReference type="ARBA" id="ARBA00022833"/>
    </source>
</evidence>
<feature type="domain" description="Enoyl reductase (ER)" evidence="6">
    <location>
        <begin position="15"/>
        <end position="353"/>
    </location>
</feature>
<reference evidence="7" key="1">
    <citation type="submission" date="2021-07" db="EMBL/GenBank/DDBJ databases">
        <authorList>
            <person name="Branca A.L. A."/>
        </authorList>
    </citation>
    <scope>NUCLEOTIDE SEQUENCE</scope>
</reference>
<comment type="similarity">
    <text evidence="2">Belongs to the zinc-containing alcohol dehydrogenase family.</text>
</comment>
<evidence type="ECO:0000256" key="5">
    <source>
        <dbReference type="ARBA" id="ARBA00023002"/>
    </source>
</evidence>
<dbReference type="InterPro" id="IPR013154">
    <property type="entry name" value="ADH-like_N"/>
</dbReference>
<dbReference type="InterPro" id="IPR013149">
    <property type="entry name" value="ADH-like_C"/>
</dbReference>
<dbReference type="SUPFAM" id="SSF50129">
    <property type="entry name" value="GroES-like"/>
    <property type="match status" value="1"/>
</dbReference>
<dbReference type="Pfam" id="PF08240">
    <property type="entry name" value="ADH_N"/>
    <property type="match status" value="1"/>
</dbReference>
<dbReference type="EMBL" id="CAJVRC010000843">
    <property type="protein sequence ID" value="CAG8890296.1"/>
    <property type="molecule type" value="Genomic_DNA"/>
</dbReference>
<organism evidence="7 8">
    <name type="scientific">Penicillium egyptiacum</name>
    <dbReference type="NCBI Taxonomy" id="1303716"/>
    <lineage>
        <taxon>Eukaryota</taxon>
        <taxon>Fungi</taxon>
        <taxon>Dikarya</taxon>
        <taxon>Ascomycota</taxon>
        <taxon>Pezizomycotina</taxon>
        <taxon>Eurotiomycetes</taxon>
        <taxon>Eurotiomycetidae</taxon>
        <taxon>Eurotiales</taxon>
        <taxon>Aspergillaceae</taxon>
        <taxon>Penicillium</taxon>
    </lineage>
</organism>
<evidence type="ECO:0000313" key="7">
    <source>
        <dbReference type="EMBL" id="CAG8890296.1"/>
    </source>
</evidence>
<dbReference type="OrthoDB" id="256333at2759"/>
<dbReference type="InterPro" id="IPR020843">
    <property type="entry name" value="ER"/>
</dbReference>
<dbReference type="InterPro" id="IPR036291">
    <property type="entry name" value="NAD(P)-bd_dom_sf"/>
</dbReference>
<comment type="cofactor">
    <cofactor evidence="1">
        <name>Zn(2+)</name>
        <dbReference type="ChEBI" id="CHEBI:29105"/>
    </cofactor>
</comment>